<dbReference type="PRINTS" id="PR00937">
    <property type="entry name" value="TBOX"/>
</dbReference>
<dbReference type="GO" id="GO:0045893">
    <property type="term" value="P:positive regulation of DNA-templated transcription"/>
    <property type="evidence" value="ECO:0007669"/>
    <property type="project" value="InterPro"/>
</dbReference>
<keyword evidence="10" id="KW-1185">Reference proteome</keyword>
<dbReference type="GO" id="GO:0001708">
    <property type="term" value="P:cell fate specification"/>
    <property type="evidence" value="ECO:0007669"/>
    <property type="project" value="TreeGrafter"/>
</dbReference>
<protein>
    <submittedName>
        <fullName evidence="9">T-box transcription factor TBX2-B</fullName>
    </submittedName>
</protein>
<dbReference type="PANTHER" id="PTHR11267">
    <property type="entry name" value="T-BOX PROTEIN-RELATED"/>
    <property type="match status" value="1"/>
</dbReference>
<comment type="caution">
    <text evidence="9">The sequence shown here is derived from an EMBL/GenBank/DDBJ whole genome shotgun (WGS) entry which is preliminary data.</text>
</comment>
<proteinExistence type="predicted"/>
<feature type="region of interest" description="Disordered" evidence="7">
    <location>
        <begin position="326"/>
        <end position="346"/>
    </location>
</feature>
<organism evidence="9 10">
    <name type="scientific">Hypsibius exemplaris</name>
    <name type="common">Freshwater tardigrade</name>
    <dbReference type="NCBI Taxonomy" id="2072580"/>
    <lineage>
        <taxon>Eukaryota</taxon>
        <taxon>Metazoa</taxon>
        <taxon>Ecdysozoa</taxon>
        <taxon>Tardigrada</taxon>
        <taxon>Eutardigrada</taxon>
        <taxon>Parachela</taxon>
        <taxon>Hypsibioidea</taxon>
        <taxon>Hypsibiidae</taxon>
        <taxon>Hypsibius</taxon>
    </lineage>
</organism>
<evidence type="ECO:0000256" key="5">
    <source>
        <dbReference type="ARBA" id="ARBA00023242"/>
    </source>
</evidence>
<keyword evidence="3 6" id="KW-0238">DNA-binding</keyword>
<evidence type="ECO:0000256" key="4">
    <source>
        <dbReference type="ARBA" id="ARBA00023163"/>
    </source>
</evidence>
<evidence type="ECO:0000313" key="10">
    <source>
        <dbReference type="Proteomes" id="UP000192578"/>
    </source>
</evidence>
<dbReference type="Pfam" id="PF00907">
    <property type="entry name" value="T-box"/>
    <property type="match status" value="1"/>
</dbReference>
<evidence type="ECO:0000256" key="7">
    <source>
        <dbReference type="SAM" id="MobiDB-lite"/>
    </source>
</evidence>
<feature type="domain" description="T-box" evidence="8">
    <location>
        <begin position="61"/>
        <end position="239"/>
    </location>
</feature>
<dbReference type="InterPro" id="IPR046360">
    <property type="entry name" value="T-box_DNA-bd"/>
</dbReference>
<dbReference type="FunFam" id="2.60.40.820:FF:000007">
    <property type="entry name" value="T-box transcription factor"/>
    <property type="match status" value="1"/>
</dbReference>
<dbReference type="InterPro" id="IPR001699">
    <property type="entry name" value="TF_T-box"/>
</dbReference>
<accession>A0A1W0WTR2</accession>
<sequence>MYQPQNASALPVPGTFSNHYFQPRGPMYHQQATPADCMRASMATLSTLPTMQADPNIKINLENRELWESFNKHTTEMIITKTGRRMFPVIKMSVTGLEKTARYYVIIDVMPVDDVRYKFHSSEWVGSGKADPHCHGRSYIHPDSPATGAQWMRQAISFNKVKLTNNNFDSNGQIILNSMHKYQPRVHIIRVEDMMNFNYRAFNTMTFPETVFIAVTAYQNEQITRLKIDNNPFAKGFRDLRHPSGSTSSLGNSSKASEERWSGKRSHSSDMDDHAHHQRRIESHKFLKLSQSDEEEKSLSPLPDSSCSPASMAALSMFPFCSTAGSSSNAGSPPSTSHLFQQPQQHSFPPAWQQQYMAQNYMNYFYPASWLFGGPAATAYQTAAVNYSLNPYVPQAANTLNRTPQ</sequence>
<feature type="compositionally biased region" description="Low complexity" evidence="7">
    <location>
        <begin position="326"/>
        <end position="337"/>
    </location>
</feature>
<dbReference type="InterPro" id="IPR018186">
    <property type="entry name" value="TF_T-box_CS"/>
</dbReference>
<evidence type="ECO:0000259" key="8">
    <source>
        <dbReference type="PROSITE" id="PS50252"/>
    </source>
</evidence>
<dbReference type="PROSITE" id="PS01283">
    <property type="entry name" value="TBOX_1"/>
    <property type="match status" value="1"/>
</dbReference>
<evidence type="ECO:0000256" key="6">
    <source>
        <dbReference type="PROSITE-ProRule" id="PRU00201"/>
    </source>
</evidence>
<dbReference type="GO" id="GO:0000785">
    <property type="term" value="C:chromatin"/>
    <property type="evidence" value="ECO:0007669"/>
    <property type="project" value="TreeGrafter"/>
</dbReference>
<dbReference type="GO" id="GO:0005634">
    <property type="term" value="C:nucleus"/>
    <property type="evidence" value="ECO:0007669"/>
    <property type="project" value="UniProtKB-SubCell"/>
</dbReference>
<dbReference type="InterPro" id="IPR008967">
    <property type="entry name" value="p53-like_TF_DNA-bd_sf"/>
</dbReference>
<keyword evidence="5 6" id="KW-0539">Nucleus</keyword>
<comment type="subcellular location">
    <subcellularLocation>
        <location evidence="1 6">Nucleus</location>
    </subcellularLocation>
</comment>
<dbReference type="EMBL" id="MTYJ01000048">
    <property type="protein sequence ID" value="OQV18586.1"/>
    <property type="molecule type" value="Genomic_DNA"/>
</dbReference>
<dbReference type="SMART" id="SM00425">
    <property type="entry name" value="TBOX"/>
    <property type="match status" value="1"/>
</dbReference>
<feature type="compositionally biased region" description="Basic and acidic residues" evidence="7">
    <location>
        <begin position="256"/>
        <end position="285"/>
    </location>
</feature>
<reference evidence="10" key="1">
    <citation type="submission" date="2017-01" db="EMBL/GenBank/DDBJ databases">
        <title>Comparative genomics of anhydrobiosis in the tardigrade Hypsibius dujardini.</title>
        <authorList>
            <person name="Yoshida Y."/>
            <person name="Koutsovoulos G."/>
            <person name="Laetsch D."/>
            <person name="Stevens L."/>
            <person name="Kumar S."/>
            <person name="Horikawa D."/>
            <person name="Ishino K."/>
            <person name="Komine S."/>
            <person name="Tomita M."/>
            <person name="Blaxter M."/>
            <person name="Arakawa K."/>
        </authorList>
    </citation>
    <scope>NUCLEOTIDE SEQUENCE [LARGE SCALE GENOMIC DNA]</scope>
    <source>
        <strain evidence="10">Z151</strain>
    </source>
</reference>
<keyword evidence="4" id="KW-0804">Transcription</keyword>
<dbReference type="PROSITE" id="PS50252">
    <property type="entry name" value="TBOX_3"/>
    <property type="match status" value="1"/>
</dbReference>
<name>A0A1W0WTR2_HYPEX</name>
<gene>
    <name evidence="9" type="ORF">BV898_07412</name>
</gene>
<dbReference type="Proteomes" id="UP000192578">
    <property type="component" value="Unassembled WGS sequence"/>
</dbReference>
<dbReference type="GO" id="GO:0000981">
    <property type="term" value="F:DNA-binding transcription factor activity, RNA polymerase II-specific"/>
    <property type="evidence" value="ECO:0007669"/>
    <property type="project" value="TreeGrafter"/>
</dbReference>
<dbReference type="PANTHER" id="PTHR11267:SF199">
    <property type="entry name" value="T-BOX PROTEIN 36-RELATED"/>
    <property type="match status" value="1"/>
</dbReference>
<evidence type="ECO:0000256" key="2">
    <source>
        <dbReference type="ARBA" id="ARBA00023015"/>
    </source>
</evidence>
<evidence type="ECO:0000256" key="1">
    <source>
        <dbReference type="ARBA" id="ARBA00004123"/>
    </source>
</evidence>
<keyword evidence="2" id="KW-0805">Transcription regulation</keyword>
<comment type="caution">
    <text evidence="6">Lacks conserved residue(s) required for the propagation of feature annotation.</text>
</comment>
<dbReference type="InterPro" id="IPR036960">
    <property type="entry name" value="T-box_sf"/>
</dbReference>
<dbReference type="Gene3D" id="2.60.40.820">
    <property type="entry name" value="Transcription factor, T-box"/>
    <property type="match status" value="1"/>
</dbReference>
<dbReference type="SUPFAM" id="SSF49417">
    <property type="entry name" value="p53-like transcription factors"/>
    <property type="match status" value="1"/>
</dbReference>
<feature type="region of interest" description="Disordered" evidence="7">
    <location>
        <begin position="237"/>
        <end position="305"/>
    </location>
</feature>
<dbReference type="PROSITE" id="PS01264">
    <property type="entry name" value="TBOX_2"/>
    <property type="match status" value="1"/>
</dbReference>
<dbReference type="GO" id="GO:0000978">
    <property type="term" value="F:RNA polymerase II cis-regulatory region sequence-specific DNA binding"/>
    <property type="evidence" value="ECO:0007669"/>
    <property type="project" value="InterPro"/>
</dbReference>
<evidence type="ECO:0000256" key="3">
    <source>
        <dbReference type="ARBA" id="ARBA00023125"/>
    </source>
</evidence>
<feature type="compositionally biased region" description="Low complexity" evidence="7">
    <location>
        <begin position="244"/>
        <end position="255"/>
    </location>
</feature>
<evidence type="ECO:0000313" key="9">
    <source>
        <dbReference type="EMBL" id="OQV18586.1"/>
    </source>
</evidence>
<dbReference type="OrthoDB" id="7442607at2759"/>
<dbReference type="AlphaFoldDB" id="A0A1W0WTR2"/>